<keyword evidence="2" id="KW-1185">Reference proteome</keyword>
<dbReference type="NCBIfam" id="TIGR02254">
    <property type="entry name" value="YjjG_YfnB"/>
    <property type="match status" value="1"/>
</dbReference>
<name>A0A432YQZ3_9GAMM</name>
<dbReference type="PRINTS" id="PR00413">
    <property type="entry name" value="HADHALOGNASE"/>
</dbReference>
<dbReference type="Gene3D" id="1.10.150.240">
    <property type="entry name" value="Putative phosphatase, domain 2"/>
    <property type="match status" value="1"/>
</dbReference>
<reference evidence="2" key="1">
    <citation type="journal article" date="2018" name="Front. Microbiol.">
        <title>Genome-Based Analysis Reveals the Taxonomy and Diversity of the Family Idiomarinaceae.</title>
        <authorList>
            <person name="Liu Y."/>
            <person name="Lai Q."/>
            <person name="Shao Z."/>
        </authorList>
    </citation>
    <scope>NUCLEOTIDE SEQUENCE [LARGE SCALE GENOMIC DNA]</scope>
    <source>
        <strain evidence="2">CVS-6</strain>
    </source>
</reference>
<dbReference type="SUPFAM" id="SSF56784">
    <property type="entry name" value="HAD-like"/>
    <property type="match status" value="1"/>
</dbReference>
<dbReference type="InterPro" id="IPR023198">
    <property type="entry name" value="PGP-like_dom2"/>
</dbReference>
<dbReference type="RefSeq" id="WP_126753461.1">
    <property type="nucleotide sequence ID" value="NZ_PIPY01000001.1"/>
</dbReference>
<dbReference type="PANTHER" id="PTHR47478:SF1">
    <property type="entry name" value="PYRIMIDINE 5'-NUCLEOTIDASE YJJG"/>
    <property type="match status" value="1"/>
</dbReference>
<dbReference type="Gene3D" id="3.40.50.1000">
    <property type="entry name" value="HAD superfamily/HAD-like"/>
    <property type="match status" value="1"/>
</dbReference>
<dbReference type="InterPro" id="IPR011951">
    <property type="entry name" value="HAD-SF_hydro_IA_YjjG/PynA"/>
</dbReference>
<dbReference type="Pfam" id="PF00702">
    <property type="entry name" value="Hydrolase"/>
    <property type="match status" value="1"/>
</dbReference>
<evidence type="ECO:0000313" key="2">
    <source>
        <dbReference type="Proteomes" id="UP000288259"/>
    </source>
</evidence>
<dbReference type="OrthoDB" id="148966at2"/>
<dbReference type="GO" id="GO:0008253">
    <property type="term" value="F:5'-nucleotidase activity"/>
    <property type="evidence" value="ECO:0007669"/>
    <property type="project" value="InterPro"/>
</dbReference>
<organism evidence="1 2">
    <name type="scientific">Pseudidiomarina insulisalsae</name>
    <dbReference type="NCBI Taxonomy" id="575789"/>
    <lineage>
        <taxon>Bacteria</taxon>
        <taxon>Pseudomonadati</taxon>
        <taxon>Pseudomonadota</taxon>
        <taxon>Gammaproteobacteria</taxon>
        <taxon>Alteromonadales</taxon>
        <taxon>Idiomarinaceae</taxon>
        <taxon>Pseudidiomarina</taxon>
    </lineage>
</organism>
<dbReference type="InterPro" id="IPR006439">
    <property type="entry name" value="HAD-SF_hydro_IA"/>
</dbReference>
<dbReference type="InterPro" id="IPR036412">
    <property type="entry name" value="HAD-like_sf"/>
</dbReference>
<protein>
    <submittedName>
        <fullName evidence="1">Noncanonical pyrimidine nucleotidase, YjjG family</fullName>
    </submittedName>
</protein>
<accession>A0A432YQZ3</accession>
<gene>
    <name evidence="1" type="ORF">CWI71_01380</name>
</gene>
<dbReference type="Proteomes" id="UP000288259">
    <property type="component" value="Unassembled WGS sequence"/>
</dbReference>
<dbReference type="PANTHER" id="PTHR47478">
    <property type="match status" value="1"/>
</dbReference>
<dbReference type="SFLD" id="SFLDS00003">
    <property type="entry name" value="Haloacid_Dehalogenase"/>
    <property type="match status" value="1"/>
</dbReference>
<dbReference type="AlphaFoldDB" id="A0A432YQZ3"/>
<dbReference type="NCBIfam" id="TIGR01549">
    <property type="entry name" value="HAD-SF-IA-v1"/>
    <property type="match status" value="1"/>
</dbReference>
<evidence type="ECO:0000313" key="1">
    <source>
        <dbReference type="EMBL" id="RUO63744.1"/>
    </source>
</evidence>
<comment type="caution">
    <text evidence="1">The sequence shown here is derived from an EMBL/GenBank/DDBJ whole genome shotgun (WGS) entry which is preliminary data.</text>
</comment>
<sequence length="229" mass="25712">MTKLRNYDWLLFDADETLFSFDAFTGLKKMFRGYGVDFNEQHYDDYQGVNKSLWDAYQAGSIDAQTLQHKRFAPWAAELEVSTQQLNSGFMTAMAEICEPLSGARSLLERGRQHARIGIITNGFAELQEARLAQTGLRELVDLVVVSEQVGVAKPDPAIFEHALLQMQQANRSRVLMTGDNPHSDVLGAQRSGLHSCWLNQHGADYPLAIRPHYEVASLSELEALLIRS</sequence>
<dbReference type="InterPro" id="IPR023214">
    <property type="entry name" value="HAD_sf"/>
</dbReference>
<proteinExistence type="predicted"/>
<dbReference type="SFLD" id="SFLDG01129">
    <property type="entry name" value="C1.5:_HAD__Beta-PGM__Phosphata"/>
    <property type="match status" value="1"/>
</dbReference>
<dbReference type="NCBIfam" id="NF006976">
    <property type="entry name" value="PRK09449.1"/>
    <property type="match status" value="1"/>
</dbReference>
<dbReference type="InterPro" id="IPR052550">
    <property type="entry name" value="Pyrimidine_5'-ntase_YjjG"/>
</dbReference>
<dbReference type="EMBL" id="PIPY01000001">
    <property type="protein sequence ID" value="RUO63744.1"/>
    <property type="molecule type" value="Genomic_DNA"/>
</dbReference>